<keyword evidence="2" id="KW-1185">Reference proteome</keyword>
<comment type="caution">
    <text evidence="1">The sequence shown here is derived from an EMBL/GenBank/DDBJ whole genome shotgun (WGS) entry which is preliminary data.</text>
</comment>
<dbReference type="InterPro" id="IPR029061">
    <property type="entry name" value="THDP-binding"/>
</dbReference>
<dbReference type="RefSeq" id="WP_345568783.1">
    <property type="nucleotide sequence ID" value="NZ_BAABDQ010000018.1"/>
</dbReference>
<evidence type="ECO:0000313" key="2">
    <source>
        <dbReference type="Proteomes" id="UP001500630"/>
    </source>
</evidence>
<reference evidence="2" key="1">
    <citation type="journal article" date="2019" name="Int. J. Syst. Evol. Microbiol.">
        <title>The Global Catalogue of Microorganisms (GCM) 10K type strain sequencing project: providing services to taxonomists for standard genome sequencing and annotation.</title>
        <authorList>
            <consortium name="The Broad Institute Genomics Platform"/>
            <consortium name="The Broad Institute Genome Sequencing Center for Infectious Disease"/>
            <person name="Wu L."/>
            <person name="Ma J."/>
        </authorList>
    </citation>
    <scope>NUCLEOTIDE SEQUENCE [LARGE SCALE GENOMIC DNA]</scope>
    <source>
        <strain evidence="2">JCM 17326</strain>
    </source>
</reference>
<dbReference type="Gene3D" id="3.40.50.970">
    <property type="match status" value="1"/>
</dbReference>
<dbReference type="SUPFAM" id="SSF52518">
    <property type="entry name" value="Thiamin diphosphate-binding fold (THDP-binding)"/>
    <property type="match status" value="1"/>
</dbReference>
<evidence type="ECO:0008006" key="3">
    <source>
        <dbReference type="Google" id="ProtNLM"/>
    </source>
</evidence>
<accession>A0ABP6Y9X7</accession>
<evidence type="ECO:0000313" key="1">
    <source>
        <dbReference type="EMBL" id="GAA3579748.1"/>
    </source>
</evidence>
<sequence length="78" mass="8188">MLGIRPILAPRTSIRPTGAGGLAAAAQAGVQVVVCLFNDRGYGVLREIIRDSYDGYEGAAADVDLATPDFTALSPIRR</sequence>
<name>A0ABP6Y9X7_9ACTN</name>
<organism evidence="1 2">
    <name type="scientific">Nonomuraea rosea</name>
    <dbReference type="NCBI Taxonomy" id="638574"/>
    <lineage>
        <taxon>Bacteria</taxon>
        <taxon>Bacillati</taxon>
        <taxon>Actinomycetota</taxon>
        <taxon>Actinomycetes</taxon>
        <taxon>Streptosporangiales</taxon>
        <taxon>Streptosporangiaceae</taxon>
        <taxon>Nonomuraea</taxon>
    </lineage>
</organism>
<dbReference type="Proteomes" id="UP001500630">
    <property type="component" value="Unassembled WGS sequence"/>
</dbReference>
<protein>
    <recommendedName>
        <fullName evidence="3">Thiamine pyrophosphate enzyme TPP-binding domain-containing protein</fullName>
    </recommendedName>
</protein>
<dbReference type="EMBL" id="BAABDQ010000018">
    <property type="protein sequence ID" value="GAA3579748.1"/>
    <property type="molecule type" value="Genomic_DNA"/>
</dbReference>
<proteinExistence type="predicted"/>
<gene>
    <name evidence="1" type="ORF">GCM10022419_071520</name>
</gene>